<evidence type="ECO:0000256" key="6">
    <source>
        <dbReference type="HAMAP-Rule" id="MF_03035"/>
    </source>
</evidence>
<dbReference type="FunFam" id="2.60.120.1030:FF:000001">
    <property type="entry name" value="Protein CLP1 homolog 5"/>
    <property type="match status" value="1"/>
</dbReference>
<feature type="binding site" evidence="6">
    <location>
        <position position="12"/>
    </location>
    <ligand>
        <name>ATP</name>
        <dbReference type="ChEBI" id="CHEBI:30616"/>
    </ligand>
</feature>
<dbReference type="PANTHER" id="PTHR12755">
    <property type="entry name" value="CLEAVAGE/POLYADENYLATION FACTOR IA SUBUNIT CLP1P"/>
    <property type="match status" value="1"/>
</dbReference>
<evidence type="ECO:0000256" key="4">
    <source>
        <dbReference type="ARBA" id="ARBA00022840"/>
    </source>
</evidence>
<dbReference type="InterPro" id="IPR032319">
    <property type="entry name" value="CLP1_P"/>
</dbReference>
<dbReference type="InterPro" id="IPR028606">
    <property type="entry name" value="Clp1"/>
</dbReference>
<evidence type="ECO:0000256" key="5">
    <source>
        <dbReference type="ARBA" id="ARBA00023242"/>
    </source>
</evidence>
<evidence type="ECO:0000256" key="2">
    <source>
        <dbReference type="ARBA" id="ARBA00022664"/>
    </source>
</evidence>
<feature type="binding site" evidence="6">
    <location>
        <position position="51"/>
    </location>
    <ligand>
        <name>ATP</name>
        <dbReference type="ChEBI" id="CHEBI:30616"/>
    </ligand>
</feature>
<dbReference type="InterPro" id="IPR038239">
    <property type="entry name" value="Clp1_N_sf"/>
</dbReference>
<keyword evidence="3 6" id="KW-0547">Nucleotide-binding</keyword>
<accession>F0WE45</accession>
<dbReference type="InterPro" id="IPR045116">
    <property type="entry name" value="Clp1/Grc3"/>
</dbReference>
<dbReference type="SUPFAM" id="SSF52540">
    <property type="entry name" value="P-loop containing nucleoside triphosphate hydrolases"/>
    <property type="match status" value="1"/>
</dbReference>
<dbReference type="GO" id="GO:0005524">
    <property type="term" value="F:ATP binding"/>
    <property type="evidence" value="ECO:0007669"/>
    <property type="project" value="UniProtKB-UniRule"/>
</dbReference>
<protein>
    <recommendedName>
        <fullName evidence="6">Protein CLP1 homolog</fullName>
    </recommendedName>
</protein>
<evidence type="ECO:0000256" key="1">
    <source>
        <dbReference type="ARBA" id="ARBA00004123"/>
    </source>
</evidence>
<feature type="domain" description="Clp1 C-terminal" evidence="7">
    <location>
        <begin position="312"/>
        <end position="434"/>
    </location>
</feature>
<dbReference type="Pfam" id="PF16575">
    <property type="entry name" value="CLP1_P"/>
    <property type="match status" value="1"/>
</dbReference>
<evidence type="ECO:0000313" key="10">
    <source>
        <dbReference type="EMBL" id="CCA19474.1"/>
    </source>
</evidence>
<feature type="domain" description="Clp1 P-loop" evidence="9">
    <location>
        <begin position="111"/>
        <end position="301"/>
    </location>
</feature>
<reference evidence="10" key="1">
    <citation type="journal article" date="2011" name="PLoS Biol.">
        <title>Gene gain and loss during evolution of obligate parasitism in the white rust pathogen of Arabidopsis thaliana.</title>
        <authorList>
            <person name="Kemen E."/>
            <person name="Gardiner A."/>
            <person name="Schultz-Larsen T."/>
            <person name="Kemen A.C."/>
            <person name="Balmuth A.L."/>
            <person name="Robert-Seilaniantz A."/>
            <person name="Bailey K."/>
            <person name="Holub E."/>
            <person name="Studholme D.J."/>
            <person name="Maclean D."/>
            <person name="Jones J.D."/>
        </authorList>
    </citation>
    <scope>NUCLEOTIDE SEQUENCE</scope>
</reference>
<keyword evidence="5 6" id="KW-0539">Nucleus</keyword>
<name>F0WE45_9STRA</name>
<dbReference type="HAMAP" id="MF_03035">
    <property type="entry name" value="Clp1"/>
    <property type="match status" value="1"/>
</dbReference>
<evidence type="ECO:0000259" key="7">
    <source>
        <dbReference type="Pfam" id="PF06807"/>
    </source>
</evidence>
<organism evidence="10">
    <name type="scientific">Albugo laibachii Nc14</name>
    <dbReference type="NCBI Taxonomy" id="890382"/>
    <lineage>
        <taxon>Eukaryota</taxon>
        <taxon>Sar</taxon>
        <taxon>Stramenopiles</taxon>
        <taxon>Oomycota</taxon>
        <taxon>Peronosporomycetes</taxon>
        <taxon>Albuginales</taxon>
        <taxon>Albuginaceae</taxon>
        <taxon>Albugo</taxon>
    </lineage>
</organism>
<dbReference type="Gene3D" id="2.60.120.1030">
    <property type="entry name" value="Clp1, DNA binding domain"/>
    <property type="match status" value="1"/>
</dbReference>
<dbReference type="InterPro" id="IPR038238">
    <property type="entry name" value="Clp1_C_sf"/>
</dbReference>
<dbReference type="EMBL" id="FR824117">
    <property type="protein sequence ID" value="CCA19474.1"/>
    <property type="molecule type" value="Genomic_DNA"/>
</dbReference>
<comment type="subcellular location">
    <subcellularLocation>
        <location evidence="1 6">Nucleus</location>
    </subcellularLocation>
</comment>
<gene>
    <name evidence="10" type="primary">AlNc14C72G4906</name>
    <name evidence="10" type="ORF">ALNC14_056170</name>
</gene>
<keyword evidence="2 6" id="KW-0507">mRNA processing</keyword>
<dbReference type="Gene3D" id="3.40.50.300">
    <property type="entry name" value="P-loop containing nucleotide triphosphate hydrolases"/>
    <property type="match status" value="1"/>
</dbReference>
<comment type="similarity">
    <text evidence="6">Belongs to the Clp1 family. Clp1 subfamily.</text>
</comment>
<sequence>MTSIVDIARECEFRFEVAPNENFNIKLKSGSAEIFGVELAIDNEYTFRDQKVAVYTWYGCTLETQGVADVAYTSDETPMNSYINLHAQLQRRRELARVTPDARGPRVLVTGPADSGKSTLTQILMNYALRRDENPTLVDLDPSQGWLSIPGTISATPLDINCLSVEESFVLTSCLSYWHAHALIADNPELYRHHVNQLAAAVKQRLANDSKADASGLIIDTSSWIDGPGYELLLLAIQVFRVDVIVVIGQDRLFSRLQSSQEIASSSISIIKLVRSGGVVPFNIKQRAGKRMNEIREYFYGRQSLSNGISQLAPCINHYSFDDLDLFAIQEFKVSDVMLPVGQTEAEFQRLQVVPIEKSIKLLNSIAAVCHEAAQQPEAQESQGDHTMLLDTCAAGFVCIREIHMEEKKIVLLVPSPGPLPSRKLLLGSIKWME</sequence>
<dbReference type="AlphaFoldDB" id="F0WE45"/>
<proteinExistence type="inferred from homology"/>
<dbReference type="InterPro" id="IPR032324">
    <property type="entry name" value="Clp1_N"/>
</dbReference>
<dbReference type="GO" id="GO:0051731">
    <property type="term" value="F:polynucleotide 5'-hydroxyl-kinase activity"/>
    <property type="evidence" value="ECO:0007669"/>
    <property type="project" value="InterPro"/>
</dbReference>
<dbReference type="Gene3D" id="2.40.30.330">
    <property type="entry name" value="Pre-mRNA cleavage complex subunit Clp1, C-terminal domain"/>
    <property type="match status" value="1"/>
</dbReference>
<keyword evidence="4 6" id="KW-0067">ATP-binding</keyword>
<dbReference type="GO" id="GO:0031124">
    <property type="term" value="P:mRNA 3'-end processing"/>
    <property type="evidence" value="ECO:0007669"/>
    <property type="project" value="UniProtKB-UniRule"/>
</dbReference>
<evidence type="ECO:0000259" key="8">
    <source>
        <dbReference type="Pfam" id="PF16573"/>
    </source>
</evidence>
<dbReference type="Pfam" id="PF06807">
    <property type="entry name" value="Clp1"/>
    <property type="match status" value="1"/>
</dbReference>
<reference evidence="10" key="2">
    <citation type="submission" date="2011-02" db="EMBL/GenBank/DDBJ databases">
        <authorList>
            <person name="MacLean D."/>
        </authorList>
    </citation>
    <scope>NUCLEOTIDE SEQUENCE</scope>
</reference>
<dbReference type="InterPro" id="IPR010655">
    <property type="entry name" value="Clp1_C"/>
</dbReference>
<feature type="domain" description="Clp1 N-terminal" evidence="8">
    <location>
        <begin position="7"/>
        <end position="95"/>
    </location>
</feature>
<dbReference type="Pfam" id="PF16573">
    <property type="entry name" value="CLP1_N"/>
    <property type="match status" value="1"/>
</dbReference>
<dbReference type="GO" id="GO:0005849">
    <property type="term" value="C:mRNA cleavage factor complex"/>
    <property type="evidence" value="ECO:0007669"/>
    <property type="project" value="InterPro"/>
</dbReference>
<dbReference type="GO" id="GO:0006388">
    <property type="term" value="P:tRNA splicing, via endonucleolytic cleavage and ligation"/>
    <property type="evidence" value="ECO:0007669"/>
    <property type="project" value="TreeGrafter"/>
</dbReference>
<evidence type="ECO:0000256" key="3">
    <source>
        <dbReference type="ARBA" id="ARBA00022741"/>
    </source>
</evidence>
<dbReference type="PANTHER" id="PTHR12755:SF6">
    <property type="entry name" value="POLYRIBONUCLEOTIDE 5'-HYDROXYL-KINASE CLP1"/>
    <property type="match status" value="1"/>
</dbReference>
<evidence type="ECO:0000259" key="9">
    <source>
        <dbReference type="Pfam" id="PF16575"/>
    </source>
</evidence>
<dbReference type="HOGENOM" id="CLU_018195_1_0_1"/>
<feature type="binding site" evidence="6">
    <location>
        <begin position="114"/>
        <end position="119"/>
    </location>
    <ligand>
        <name>ATP</name>
        <dbReference type="ChEBI" id="CHEBI:30616"/>
    </ligand>
</feature>
<comment type="function">
    <text evidence="6">Required for endonucleolytic cleavage during polyadenylation-dependent pre-mRNA 3'-end formation.</text>
</comment>
<dbReference type="InterPro" id="IPR027417">
    <property type="entry name" value="P-loop_NTPase"/>
</dbReference>